<dbReference type="OrthoDB" id="1649877at2759"/>
<keyword evidence="2 8" id="KW-0812">Transmembrane</keyword>
<dbReference type="PROSITE" id="PS50011">
    <property type="entry name" value="PROTEIN_KINASE_DOM"/>
    <property type="match status" value="1"/>
</dbReference>
<keyword evidence="5 8" id="KW-0472">Membrane</keyword>
<dbReference type="PROSITE" id="PS50948">
    <property type="entry name" value="PAN"/>
    <property type="match status" value="1"/>
</dbReference>
<proteinExistence type="predicted"/>
<comment type="caution">
    <text evidence="11">The sequence shown here is derived from an EMBL/GenBank/DDBJ whole genome shotgun (WGS) entry which is preliminary data.</text>
</comment>
<evidence type="ECO:0000256" key="5">
    <source>
        <dbReference type="ARBA" id="ARBA00023136"/>
    </source>
</evidence>
<reference evidence="11 12" key="1">
    <citation type="journal article" date="2020" name="Nat. Food">
        <title>A phased Vanilla planifolia genome enables genetic improvement of flavour and production.</title>
        <authorList>
            <person name="Hasing T."/>
            <person name="Tang H."/>
            <person name="Brym M."/>
            <person name="Khazi F."/>
            <person name="Huang T."/>
            <person name="Chambers A.H."/>
        </authorList>
    </citation>
    <scope>NUCLEOTIDE SEQUENCE [LARGE SCALE GENOMIC DNA]</scope>
    <source>
        <tissue evidence="11">Leaf</tissue>
    </source>
</reference>
<feature type="domain" description="Apple" evidence="10">
    <location>
        <begin position="72"/>
        <end position="151"/>
    </location>
</feature>
<dbReference type="InterPro" id="IPR011009">
    <property type="entry name" value="Kinase-like_dom_sf"/>
</dbReference>
<evidence type="ECO:0000313" key="12">
    <source>
        <dbReference type="Proteomes" id="UP000636800"/>
    </source>
</evidence>
<evidence type="ECO:0000256" key="4">
    <source>
        <dbReference type="ARBA" id="ARBA00022989"/>
    </source>
</evidence>
<keyword evidence="12" id="KW-1185">Reference proteome</keyword>
<evidence type="ECO:0000256" key="7">
    <source>
        <dbReference type="SAM" id="MobiDB-lite"/>
    </source>
</evidence>
<dbReference type="InterPro" id="IPR008271">
    <property type="entry name" value="Ser/Thr_kinase_AS"/>
</dbReference>
<dbReference type="PANTHER" id="PTHR47974">
    <property type="entry name" value="OS07G0415500 PROTEIN"/>
    <property type="match status" value="1"/>
</dbReference>
<feature type="compositionally biased region" description="Basic and acidic residues" evidence="7">
    <location>
        <begin position="210"/>
        <end position="219"/>
    </location>
</feature>
<dbReference type="Pfam" id="PF00069">
    <property type="entry name" value="Pkinase"/>
    <property type="match status" value="1"/>
</dbReference>
<name>A0A835PG10_VANPL</name>
<evidence type="ECO:0000313" key="11">
    <source>
        <dbReference type="EMBL" id="KAG0453126.1"/>
    </source>
</evidence>
<dbReference type="GO" id="GO:0005524">
    <property type="term" value="F:ATP binding"/>
    <property type="evidence" value="ECO:0007669"/>
    <property type="project" value="InterPro"/>
</dbReference>
<feature type="compositionally biased region" description="Basic residues" evidence="7">
    <location>
        <begin position="200"/>
        <end position="209"/>
    </location>
</feature>
<dbReference type="SMART" id="SM00220">
    <property type="entry name" value="S_TKc"/>
    <property type="match status" value="1"/>
</dbReference>
<gene>
    <name evidence="11" type="ORF">HPP92_025790</name>
</gene>
<evidence type="ECO:0000256" key="6">
    <source>
        <dbReference type="ARBA" id="ARBA00023157"/>
    </source>
</evidence>
<feature type="domain" description="Protein kinase" evidence="9">
    <location>
        <begin position="120"/>
        <end position="502"/>
    </location>
</feature>
<dbReference type="GO" id="GO:0004672">
    <property type="term" value="F:protein kinase activity"/>
    <property type="evidence" value="ECO:0007669"/>
    <property type="project" value="InterPro"/>
</dbReference>
<dbReference type="PROSITE" id="PS00108">
    <property type="entry name" value="PROTEIN_KINASE_ST"/>
    <property type="match status" value="1"/>
</dbReference>
<sequence length="502" mass="55982">MQYTWSPQAASWNMFWSRPENPCRVYGRCGSLGVCVGGGLNPCSCPPGLRPVDPVKWGFGDFFGGCSNGAICHISDEGSTFYEMGPVEVDASVTTVYSGVSRSFCEDSCRENCSCFGLIYNSKSRVCTNLYESAYNLRNSTTSPVLYLKILPGNSYSTKRARRKWKVGIIVGILCAIAVNLIIAVGLGLTMLCRRRLRPRHGETRRRSRERRDRGDKPAGFHLQGALSSDTRVFGEGRPRWLRRGVPRHAAGVNSCGGEAARSAGRRRPRVPCRSSHHRERAAREPRPPAWLLFEDPHRLLVYEYMPNGSLSAYLGRGRTLPALSWPARFRVALGTARGIAYLHEECRDCIIHCDIKPENILLDGDFTPKVSDFGLAKLVGRDLSRVLATTRGTWGYVAPEWLSGVAITAKADVYSYGMTLLEIIGGRRNVEVPAVETDAKEGQERWFFAPWAAKRIVEGDISAVVEEGVEGYNEIEAERAGRWPCGASRTRRRRGRPWGWW</sequence>
<evidence type="ECO:0000259" key="10">
    <source>
        <dbReference type="PROSITE" id="PS50948"/>
    </source>
</evidence>
<evidence type="ECO:0000256" key="1">
    <source>
        <dbReference type="ARBA" id="ARBA00004167"/>
    </source>
</evidence>
<keyword evidence="4 8" id="KW-1133">Transmembrane helix</keyword>
<dbReference type="AlphaFoldDB" id="A0A835PG10"/>
<dbReference type="Gene3D" id="1.10.510.10">
    <property type="entry name" value="Transferase(Phosphotransferase) domain 1"/>
    <property type="match status" value="1"/>
</dbReference>
<keyword evidence="6" id="KW-1015">Disulfide bond</keyword>
<keyword evidence="3" id="KW-0732">Signal</keyword>
<feature type="region of interest" description="Disordered" evidence="7">
    <location>
        <begin position="253"/>
        <end position="281"/>
    </location>
</feature>
<protein>
    <submittedName>
        <fullName evidence="11">Uncharacterized protein</fullName>
    </submittedName>
</protein>
<dbReference type="Proteomes" id="UP000636800">
    <property type="component" value="Unassembled WGS sequence"/>
</dbReference>
<dbReference type="PANTHER" id="PTHR47974:SF20">
    <property type="entry name" value="RECEPTOR-LIKE SERINE_THREONINE-PROTEIN KINASE"/>
    <property type="match status" value="1"/>
</dbReference>
<dbReference type="FunFam" id="1.10.510.10:FF:000537">
    <property type="entry name" value="Putative receptor-like protein kinase"/>
    <property type="match status" value="1"/>
</dbReference>
<dbReference type="InterPro" id="IPR000719">
    <property type="entry name" value="Prot_kinase_dom"/>
</dbReference>
<dbReference type="Pfam" id="PF00954">
    <property type="entry name" value="S_locus_glycop"/>
    <property type="match status" value="1"/>
</dbReference>
<evidence type="ECO:0000259" key="9">
    <source>
        <dbReference type="PROSITE" id="PS50011"/>
    </source>
</evidence>
<evidence type="ECO:0000256" key="3">
    <source>
        <dbReference type="ARBA" id="ARBA00022729"/>
    </source>
</evidence>
<accession>A0A835PG10</accession>
<dbReference type="GO" id="GO:0016020">
    <property type="term" value="C:membrane"/>
    <property type="evidence" value="ECO:0007669"/>
    <property type="project" value="UniProtKB-SubCell"/>
</dbReference>
<feature type="transmembrane region" description="Helical" evidence="8">
    <location>
        <begin position="167"/>
        <end position="192"/>
    </location>
</feature>
<dbReference type="InterPro" id="IPR003609">
    <property type="entry name" value="Pan_app"/>
</dbReference>
<organism evidence="11 12">
    <name type="scientific">Vanilla planifolia</name>
    <name type="common">Vanilla</name>
    <dbReference type="NCBI Taxonomy" id="51239"/>
    <lineage>
        <taxon>Eukaryota</taxon>
        <taxon>Viridiplantae</taxon>
        <taxon>Streptophyta</taxon>
        <taxon>Embryophyta</taxon>
        <taxon>Tracheophyta</taxon>
        <taxon>Spermatophyta</taxon>
        <taxon>Magnoliopsida</taxon>
        <taxon>Liliopsida</taxon>
        <taxon>Asparagales</taxon>
        <taxon>Orchidaceae</taxon>
        <taxon>Vanilloideae</taxon>
        <taxon>Vanilleae</taxon>
        <taxon>Vanilla</taxon>
    </lineage>
</organism>
<feature type="region of interest" description="Disordered" evidence="7">
    <location>
        <begin position="200"/>
        <end position="223"/>
    </location>
</feature>
<dbReference type="GO" id="GO:0048544">
    <property type="term" value="P:recognition of pollen"/>
    <property type="evidence" value="ECO:0007669"/>
    <property type="project" value="InterPro"/>
</dbReference>
<feature type="compositionally biased region" description="Basic residues" evidence="7">
    <location>
        <begin position="264"/>
        <end position="281"/>
    </location>
</feature>
<evidence type="ECO:0000256" key="8">
    <source>
        <dbReference type="SAM" id="Phobius"/>
    </source>
</evidence>
<dbReference type="EMBL" id="JADCNL010000014">
    <property type="protein sequence ID" value="KAG0453126.1"/>
    <property type="molecule type" value="Genomic_DNA"/>
</dbReference>
<dbReference type="InterPro" id="IPR000858">
    <property type="entry name" value="S_locus_glycoprot_dom"/>
</dbReference>
<comment type="subcellular location">
    <subcellularLocation>
        <location evidence="1">Membrane</location>
        <topology evidence="1">Single-pass membrane protein</topology>
    </subcellularLocation>
</comment>
<dbReference type="SUPFAM" id="SSF56112">
    <property type="entry name" value="Protein kinase-like (PK-like)"/>
    <property type="match status" value="1"/>
</dbReference>
<evidence type="ECO:0000256" key="2">
    <source>
        <dbReference type="ARBA" id="ARBA00022692"/>
    </source>
</evidence>